<dbReference type="InParanoid" id="A0A286U9A9"/>
<organism evidence="3 4">
    <name type="scientific">Pyrrhoderma noxium</name>
    <dbReference type="NCBI Taxonomy" id="2282107"/>
    <lineage>
        <taxon>Eukaryota</taxon>
        <taxon>Fungi</taxon>
        <taxon>Dikarya</taxon>
        <taxon>Basidiomycota</taxon>
        <taxon>Agaricomycotina</taxon>
        <taxon>Agaricomycetes</taxon>
        <taxon>Hymenochaetales</taxon>
        <taxon>Hymenochaetaceae</taxon>
        <taxon>Pyrrhoderma</taxon>
    </lineage>
</organism>
<feature type="compositionally biased region" description="Polar residues" evidence="1">
    <location>
        <begin position="227"/>
        <end position="237"/>
    </location>
</feature>
<sequence>MPKLNIAHHKSYHPYRRDNIERVRRDEEEARLQQEKEEGRISLADSEARIQLLRERAGVSGSTSKKEKRREEERKERELLKLAADPEARRESLSSELSSSLGGEGKHINLFEDLEKADFATSSTRTRELAKLEKKGKGKEGNEETDKGIPLAPSAKDLKPWYSERKKNKITEGILDDEQRNRDLHFKSRSDPLTEIQRELKTRYPSSTPSSTKNREWGAPPSYPPSKLSTSNSTTSDPARAARESRESSERARAQALKERKRLEARGSATPSTVRGGGDDDFRYGDQFNAQAVADAHRDRERDRRDSKGRERDEERERWRDSRNRGWDDNRTSRGWRR</sequence>
<feature type="compositionally biased region" description="Basic and acidic residues" evidence="1">
    <location>
        <begin position="104"/>
        <end position="118"/>
    </location>
</feature>
<feature type="compositionally biased region" description="Basic residues" evidence="1">
    <location>
        <begin position="1"/>
        <end position="14"/>
    </location>
</feature>
<proteinExistence type="predicted"/>
<feature type="compositionally biased region" description="Basic and acidic residues" evidence="1">
    <location>
        <begin position="125"/>
        <end position="147"/>
    </location>
</feature>
<protein>
    <recommendedName>
        <fullName evidence="2">CBF1-interacting co-repressor CIR N-terminal domain-containing protein</fullName>
    </recommendedName>
</protein>
<comment type="caution">
    <text evidence="3">The sequence shown here is derived from an EMBL/GenBank/DDBJ whole genome shotgun (WGS) entry which is preliminary data.</text>
</comment>
<feature type="region of interest" description="Disordered" evidence="1">
    <location>
        <begin position="1"/>
        <end position="21"/>
    </location>
</feature>
<dbReference type="PANTHER" id="PTHR22093:SF0">
    <property type="entry name" value="LEUKOCYTE RECEPTOR CLUSTER MEMBER 1"/>
    <property type="match status" value="1"/>
</dbReference>
<feature type="region of interest" description="Disordered" evidence="1">
    <location>
        <begin position="54"/>
        <end position="338"/>
    </location>
</feature>
<feature type="compositionally biased region" description="Basic and acidic residues" evidence="1">
    <location>
        <begin position="240"/>
        <end position="265"/>
    </location>
</feature>
<dbReference type="InterPro" id="IPR019339">
    <property type="entry name" value="CIR_N_dom"/>
</dbReference>
<accession>A0A286U9A9</accession>
<dbReference type="Pfam" id="PF10197">
    <property type="entry name" value="Cir_N"/>
    <property type="match status" value="1"/>
</dbReference>
<evidence type="ECO:0000313" key="3">
    <source>
        <dbReference type="EMBL" id="PAV16094.1"/>
    </source>
</evidence>
<evidence type="ECO:0000256" key="1">
    <source>
        <dbReference type="SAM" id="MobiDB-lite"/>
    </source>
</evidence>
<dbReference type="STRING" id="2282107.A0A286U9A9"/>
<keyword evidence="4" id="KW-1185">Reference proteome</keyword>
<dbReference type="OrthoDB" id="2159131at2759"/>
<feature type="domain" description="CBF1-interacting co-repressor CIR N-terminal" evidence="2">
    <location>
        <begin position="11"/>
        <end position="47"/>
    </location>
</feature>
<evidence type="ECO:0000313" key="4">
    <source>
        <dbReference type="Proteomes" id="UP000217199"/>
    </source>
</evidence>
<gene>
    <name evidence="3" type="ORF">PNOK_0771400</name>
</gene>
<feature type="compositionally biased region" description="Basic and acidic residues" evidence="1">
    <location>
        <begin position="295"/>
        <end position="332"/>
    </location>
</feature>
<dbReference type="Proteomes" id="UP000217199">
    <property type="component" value="Unassembled WGS sequence"/>
</dbReference>
<dbReference type="InterPro" id="IPR039875">
    <property type="entry name" value="LENG1-like"/>
</dbReference>
<feature type="compositionally biased region" description="Basic and acidic residues" evidence="1">
    <location>
        <begin position="156"/>
        <end position="165"/>
    </location>
</feature>
<name>A0A286U9A9_9AGAM</name>
<reference evidence="3 4" key="1">
    <citation type="journal article" date="2017" name="Mol. Ecol.">
        <title>Comparative and population genomic landscape of Phellinus noxius: A hypervariable fungus causing root rot in trees.</title>
        <authorList>
            <person name="Chung C.L."/>
            <person name="Lee T.J."/>
            <person name="Akiba M."/>
            <person name="Lee H.H."/>
            <person name="Kuo T.H."/>
            <person name="Liu D."/>
            <person name="Ke H.M."/>
            <person name="Yokoi T."/>
            <person name="Roa M.B."/>
            <person name="Lu M.J."/>
            <person name="Chang Y.Y."/>
            <person name="Ann P.J."/>
            <person name="Tsai J.N."/>
            <person name="Chen C.Y."/>
            <person name="Tzean S.S."/>
            <person name="Ota Y."/>
            <person name="Hattori T."/>
            <person name="Sahashi N."/>
            <person name="Liou R.F."/>
            <person name="Kikuchi T."/>
            <person name="Tsai I.J."/>
        </authorList>
    </citation>
    <scope>NUCLEOTIDE SEQUENCE [LARGE SCALE GENOMIC DNA]</scope>
    <source>
        <strain evidence="3 4">FFPRI411160</strain>
    </source>
</reference>
<evidence type="ECO:0000259" key="2">
    <source>
        <dbReference type="SMART" id="SM01083"/>
    </source>
</evidence>
<dbReference type="PANTHER" id="PTHR22093">
    <property type="entry name" value="LEUKOCYTE RECEPTOR CLUSTER LRC MEMBER 1"/>
    <property type="match status" value="1"/>
</dbReference>
<dbReference type="AlphaFoldDB" id="A0A286U9A9"/>
<dbReference type="SMART" id="SM01083">
    <property type="entry name" value="Cir_N"/>
    <property type="match status" value="1"/>
</dbReference>
<feature type="compositionally biased region" description="Basic and acidic residues" evidence="1">
    <location>
        <begin position="177"/>
        <end position="202"/>
    </location>
</feature>
<dbReference type="EMBL" id="NBII01000008">
    <property type="protein sequence ID" value="PAV16094.1"/>
    <property type="molecule type" value="Genomic_DNA"/>
</dbReference>
<feature type="compositionally biased region" description="Basic and acidic residues" evidence="1">
    <location>
        <begin position="69"/>
        <end position="93"/>
    </location>
</feature>